<dbReference type="InterPro" id="IPR036259">
    <property type="entry name" value="MFS_trans_sf"/>
</dbReference>
<comment type="caution">
    <text evidence="7">The sequence shown here is derived from an EMBL/GenBank/DDBJ whole genome shotgun (WGS) entry which is preliminary data.</text>
</comment>
<dbReference type="PANTHER" id="PTHR23502">
    <property type="entry name" value="MAJOR FACILITATOR SUPERFAMILY"/>
    <property type="match status" value="1"/>
</dbReference>
<evidence type="ECO:0000256" key="2">
    <source>
        <dbReference type="ARBA" id="ARBA00022692"/>
    </source>
</evidence>
<keyword evidence="2 5" id="KW-0812">Transmembrane</keyword>
<keyword evidence="4 5" id="KW-0472">Membrane</keyword>
<comment type="subcellular location">
    <subcellularLocation>
        <location evidence="1">Membrane</location>
        <topology evidence="1">Multi-pass membrane protein</topology>
    </subcellularLocation>
</comment>
<evidence type="ECO:0000256" key="5">
    <source>
        <dbReference type="SAM" id="Phobius"/>
    </source>
</evidence>
<dbReference type="InterPro" id="IPR011701">
    <property type="entry name" value="MFS"/>
</dbReference>
<dbReference type="GO" id="GO:0022857">
    <property type="term" value="F:transmembrane transporter activity"/>
    <property type="evidence" value="ECO:0007669"/>
    <property type="project" value="InterPro"/>
</dbReference>
<dbReference type="PANTHER" id="PTHR23502:SF7">
    <property type="entry name" value="DRUG_PROTON ANTIPORTER YHK8-RELATED"/>
    <property type="match status" value="1"/>
</dbReference>
<dbReference type="SUPFAM" id="SSF103473">
    <property type="entry name" value="MFS general substrate transporter"/>
    <property type="match status" value="1"/>
</dbReference>
<feature type="transmembrane region" description="Helical" evidence="5">
    <location>
        <begin position="21"/>
        <end position="42"/>
    </location>
</feature>
<evidence type="ECO:0000256" key="1">
    <source>
        <dbReference type="ARBA" id="ARBA00004141"/>
    </source>
</evidence>
<accession>A0A9P0EMS9</accession>
<dbReference type="InterPro" id="IPR020846">
    <property type="entry name" value="MFS_dom"/>
</dbReference>
<dbReference type="Proteomes" id="UP000775872">
    <property type="component" value="Unassembled WGS sequence"/>
</dbReference>
<feature type="transmembrane region" description="Helical" evidence="5">
    <location>
        <begin position="58"/>
        <end position="78"/>
    </location>
</feature>
<feature type="transmembrane region" description="Helical" evidence="5">
    <location>
        <begin position="90"/>
        <end position="107"/>
    </location>
</feature>
<reference evidence="7" key="1">
    <citation type="submission" date="2021-10" db="EMBL/GenBank/DDBJ databases">
        <authorList>
            <person name="Piombo E."/>
        </authorList>
    </citation>
    <scope>NUCLEOTIDE SEQUENCE</scope>
</reference>
<organism evidence="7 8">
    <name type="scientific">Clonostachys solani</name>
    <dbReference type="NCBI Taxonomy" id="160281"/>
    <lineage>
        <taxon>Eukaryota</taxon>
        <taxon>Fungi</taxon>
        <taxon>Dikarya</taxon>
        <taxon>Ascomycota</taxon>
        <taxon>Pezizomycotina</taxon>
        <taxon>Sordariomycetes</taxon>
        <taxon>Hypocreomycetidae</taxon>
        <taxon>Hypocreales</taxon>
        <taxon>Bionectriaceae</taxon>
        <taxon>Clonostachys</taxon>
    </lineage>
</organism>
<feature type="transmembrane region" description="Helical" evidence="5">
    <location>
        <begin position="178"/>
        <end position="198"/>
    </location>
</feature>
<protein>
    <recommendedName>
        <fullName evidence="6">Major facilitator superfamily (MFS) profile domain-containing protein</fullName>
    </recommendedName>
</protein>
<evidence type="ECO:0000313" key="8">
    <source>
        <dbReference type="Proteomes" id="UP000775872"/>
    </source>
</evidence>
<dbReference type="AlphaFoldDB" id="A0A9P0EMS9"/>
<name>A0A9P0EMS9_9HYPO</name>
<evidence type="ECO:0000259" key="6">
    <source>
        <dbReference type="PROSITE" id="PS50850"/>
    </source>
</evidence>
<dbReference type="GO" id="GO:0005886">
    <property type="term" value="C:plasma membrane"/>
    <property type="evidence" value="ECO:0007669"/>
    <property type="project" value="TreeGrafter"/>
</dbReference>
<dbReference type="Gene3D" id="1.20.1720.10">
    <property type="entry name" value="Multidrug resistance protein D"/>
    <property type="match status" value="1"/>
</dbReference>
<evidence type="ECO:0000256" key="3">
    <source>
        <dbReference type="ARBA" id="ARBA00022989"/>
    </source>
</evidence>
<dbReference type="EMBL" id="CABFOC020000054">
    <property type="protein sequence ID" value="CAH0055267.1"/>
    <property type="molecule type" value="Genomic_DNA"/>
</dbReference>
<feature type="domain" description="Major facilitator superfamily (MFS) profile" evidence="6">
    <location>
        <begin position="1"/>
        <end position="228"/>
    </location>
</feature>
<keyword evidence="3 5" id="KW-1133">Transmembrane helix</keyword>
<gene>
    <name evidence="7" type="ORF">CSOL1703_00017172</name>
</gene>
<dbReference type="PROSITE" id="PS50850">
    <property type="entry name" value="MFS"/>
    <property type="match status" value="1"/>
</dbReference>
<evidence type="ECO:0000313" key="7">
    <source>
        <dbReference type="EMBL" id="CAH0055267.1"/>
    </source>
</evidence>
<sequence>MAFTNADLKQQDPQNMSRTKKWAITCVLSHASLCVTCFSSIYTTTYEKMEAELGNDRILSVLGLSTFVLGLAFGPTLFGPLSEIYGRRPIYLTSWVAYLIFLIPPIVTESIFSIIACRFLNGFFGSAFLTVSGGTIRDIFSGEELQTPMALFSASQFMGPGLGPLLGGFINFHSDWRWTYYTVIIWSSAAALITFISVPETYCKFPCSLLHYMLPVTDIALAHQIMCY</sequence>
<evidence type="ECO:0000256" key="4">
    <source>
        <dbReference type="ARBA" id="ARBA00023136"/>
    </source>
</evidence>
<dbReference type="Pfam" id="PF07690">
    <property type="entry name" value="MFS_1"/>
    <property type="match status" value="1"/>
</dbReference>
<keyword evidence="8" id="KW-1185">Reference proteome</keyword>
<dbReference type="OrthoDB" id="4956190at2759"/>
<proteinExistence type="predicted"/>